<feature type="chain" id="PRO_5045300986" evidence="2">
    <location>
        <begin position="26"/>
        <end position="323"/>
    </location>
</feature>
<dbReference type="EMBL" id="JBHUMV010000003">
    <property type="protein sequence ID" value="MFD2753873.1"/>
    <property type="molecule type" value="Genomic_DNA"/>
</dbReference>
<sequence>MNRRHFNVLAAALAAAGFSALPAAASTWPSKPITLVVPYAPGGTADALARVLAQHLGTKLKASVVVLNKAGASGVIGAASVAQAQPDGYTVLYDATPLSISPHLQKLPFDAEKDLQPVALVGVTPMLVVVPRNSPYNTLQELIAAASKAPGKLTFASGGQGTVQYMGAELFNQGVGIKLLHVPYRAGGLALQAILAGEVDMGFFNLPALSSHIKGGALKPLAITSAKRNPLFPNVPTIGEAGVKGYEVYEWNGMFVPNGTPAEIVARLNSAVREVLAMPEVKARFDALGSEIVGSQPDEFRKRLAAESARWAETIKAAGIKKE</sequence>
<dbReference type="PIRSF" id="PIRSF017082">
    <property type="entry name" value="YflP"/>
    <property type="match status" value="1"/>
</dbReference>
<dbReference type="RefSeq" id="WP_083526439.1">
    <property type="nucleotide sequence ID" value="NZ_BCNT01000001.1"/>
</dbReference>
<gene>
    <name evidence="3" type="ORF">ACFSW6_07210</name>
</gene>
<evidence type="ECO:0000256" key="2">
    <source>
        <dbReference type="SAM" id="SignalP"/>
    </source>
</evidence>
<evidence type="ECO:0000313" key="4">
    <source>
        <dbReference type="Proteomes" id="UP001597463"/>
    </source>
</evidence>
<feature type="signal peptide" evidence="2">
    <location>
        <begin position="1"/>
        <end position="25"/>
    </location>
</feature>
<name>A0ABW5UKM0_9BURK</name>
<dbReference type="SUPFAM" id="SSF53850">
    <property type="entry name" value="Periplasmic binding protein-like II"/>
    <property type="match status" value="1"/>
</dbReference>
<dbReference type="InterPro" id="IPR005064">
    <property type="entry name" value="BUG"/>
</dbReference>
<reference evidence="4" key="1">
    <citation type="journal article" date="2019" name="Int. J. Syst. Evol. Microbiol.">
        <title>The Global Catalogue of Microorganisms (GCM) 10K type strain sequencing project: providing services to taxonomists for standard genome sequencing and annotation.</title>
        <authorList>
            <consortium name="The Broad Institute Genomics Platform"/>
            <consortium name="The Broad Institute Genome Sequencing Center for Infectious Disease"/>
            <person name="Wu L."/>
            <person name="Ma J."/>
        </authorList>
    </citation>
    <scope>NUCLEOTIDE SEQUENCE [LARGE SCALE GENOMIC DNA]</scope>
    <source>
        <strain evidence="4">TISTR 1906</strain>
    </source>
</reference>
<organism evidence="3 4">
    <name type="scientific">Comamonas terrae</name>
    <dbReference type="NCBI Taxonomy" id="673548"/>
    <lineage>
        <taxon>Bacteria</taxon>
        <taxon>Pseudomonadati</taxon>
        <taxon>Pseudomonadota</taxon>
        <taxon>Betaproteobacteria</taxon>
        <taxon>Burkholderiales</taxon>
        <taxon>Comamonadaceae</taxon>
        <taxon>Comamonas</taxon>
    </lineage>
</organism>
<dbReference type="PANTHER" id="PTHR42928">
    <property type="entry name" value="TRICARBOXYLATE-BINDING PROTEIN"/>
    <property type="match status" value="1"/>
</dbReference>
<evidence type="ECO:0000313" key="3">
    <source>
        <dbReference type="EMBL" id="MFD2753873.1"/>
    </source>
</evidence>
<dbReference type="InterPro" id="IPR042100">
    <property type="entry name" value="Bug_dom1"/>
</dbReference>
<dbReference type="Gene3D" id="3.40.190.10">
    <property type="entry name" value="Periplasmic binding protein-like II"/>
    <property type="match status" value="1"/>
</dbReference>
<comment type="caution">
    <text evidence="3">The sequence shown here is derived from an EMBL/GenBank/DDBJ whole genome shotgun (WGS) entry which is preliminary data.</text>
</comment>
<protein>
    <submittedName>
        <fullName evidence="3">Bug family tripartite tricarboxylate transporter substrate binding protein</fullName>
    </submittedName>
</protein>
<proteinExistence type="inferred from homology"/>
<keyword evidence="2" id="KW-0732">Signal</keyword>
<accession>A0ABW5UKM0</accession>
<dbReference type="CDD" id="cd13578">
    <property type="entry name" value="PBP2_Bug27"/>
    <property type="match status" value="1"/>
</dbReference>
<comment type="similarity">
    <text evidence="1">Belongs to the UPF0065 (bug) family.</text>
</comment>
<keyword evidence="4" id="KW-1185">Reference proteome</keyword>
<dbReference type="PANTHER" id="PTHR42928:SF5">
    <property type="entry name" value="BLR1237 PROTEIN"/>
    <property type="match status" value="1"/>
</dbReference>
<evidence type="ECO:0000256" key="1">
    <source>
        <dbReference type="ARBA" id="ARBA00006987"/>
    </source>
</evidence>
<dbReference type="Pfam" id="PF03401">
    <property type="entry name" value="TctC"/>
    <property type="match status" value="1"/>
</dbReference>
<dbReference type="Gene3D" id="3.40.190.150">
    <property type="entry name" value="Bordetella uptake gene, domain 1"/>
    <property type="match status" value="1"/>
</dbReference>
<dbReference type="Proteomes" id="UP001597463">
    <property type="component" value="Unassembled WGS sequence"/>
</dbReference>